<dbReference type="Gene3D" id="2.60.40.10">
    <property type="entry name" value="Immunoglobulins"/>
    <property type="match status" value="1"/>
</dbReference>
<evidence type="ECO:0000313" key="2">
    <source>
        <dbReference type="EMBL" id="MXV53003.1"/>
    </source>
</evidence>
<proteinExistence type="predicted"/>
<dbReference type="CDD" id="cd00146">
    <property type="entry name" value="PKD"/>
    <property type="match status" value="1"/>
</dbReference>
<keyword evidence="3" id="KW-1185">Reference proteome</keyword>
<comment type="caution">
    <text evidence="2">The sequence shown here is derived from an EMBL/GenBank/DDBJ whole genome shotgun (WGS) entry which is preliminary data.</text>
</comment>
<protein>
    <submittedName>
        <fullName evidence="2">PKD domain-containing protein</fullName>
    </submittedName>
</protein>
<dbReference type="SUPFAM" id="SSF49299">
    <property type="entry name" value="PKD domain"/>
    <property type="match status" value="1"/>
</dbReference>
<dbReference type="RefSeq" id="WP_160846183.1">
    <property type="nucleotide sequence ID" value="NZ_WVHT01000012.1"/>
</dbReference>
<dbReference type="InterPro" id="IPR035986">
    <property type="entry name" value="PKD_dom_sf"/>
</dbReference>
<evidence type="ECO:0000259" key="1">
    <source>
        <dbReference type="PROSITE" id="PS50093"/>
    </source>
</evidence>
<accession>A0A7K1YEH2</accession>
<dbReference type="EMBL" id="WVHT01000012">
    <property type="protein sequence ID" value="MXV53003.1"/>
    <property type="molecule type" value="Genomic_DNA"/>
</dbReference>
<dbReference type="AlphaFoldDB" id="A0A7K1YEH2"/>
<dbReference type="PROSITE" id="PS50093">
    <property type="entry name" value="PKD"/>
    <property type="match status" value="1"/>
</dbReference>
<organism evidence="2 3">
    <name type="scientific">Hufsiella arboris</name>
    <dbReference type="NCBI Taxonomy" id="2695275"/>
    <lineage>
        <taxon>Bacteria</taxon>
        <taxon>Pseudomonadati</taxon>
        <taxon>Bacteroidota</taxon>
        <taxon>Sphingobacteriia</taxon>
        <taxon>Sphingobacteriales</taxon>
        <taxon>Sphingobacteriaceae</taxon>
        <taxon>Hufsiella</taxon>
    </lineage>
</organism>
<sequence length="81" mass="8877">MKYTTASDNPKTIYFIIDYNGSLTVNSVEWNYGDGTKETINGTTASHTYQQAGTYTSQAKVNLKNGKSTCSVEPKKSITVN</sequence>
<evidence type="ECO:0000313" key="3">
    <source>
        <dbReference type="Proteomes" id="UP000466586"/>
    </source>
</evidence>
<dbReference type="InterPro" id="IPR013783">
    <property type="entry name" value="Ig-like_fold"/>
</dbReference>
<dbReference type="InterPro" id="IPR000601">
    <property type="entry name" value="PKD_dom"/>
</dbReference>
<dbReference type="Pfam" id="PF18911">
    <property type="entry name" value="PKD_4"/>
    <property type="match status" value="1"/>
</dbReference>
<name>A0A7K1YEH2_9SPHI</name>
<feature type="domain" description="PKD" evidence="1">
    <location>
        <begin position="1"/>
        <end position="69"/>
    </location>
</feature>
<reference evidence="2 3" key="1">
    <citation type="submission" date="2019-11" db="EMBL/GenBank/DDBJ databases">
        <title>Pedobacter sp. HMF7647 Genome sequencing and assembly.</title>
        <authorList>
            <person name="Kang H."/>
            <person name="Kim H."/>
            <person name="Joh K."/>
        </authorList>
    </citation>
    <scope>NUCLEOTIDE SEQUENCE [LARGE SCALE GENOMIC DNA]</scope>
    <source>
        <strain evidence="2 3">HMF7647</strain>
    </source>
</reference>
<gene>
    <name evidence="2" type="ORF">GS399_18690</name>
</gene>
<dbReference type="Proteomes" id="UP000466586">
    <property type="component" value="Unassembled WGS sequence"/>
</dbReference>